<dbReference type="SUPFAM" id="SSF51905">
    <property type="entry name" value="FAD/NAD(P)-binding domain"/>
    <property type="match status" value="1"/>
</dbReference>
<evidence type="ECO:0000256" key="2">
    <source>
        <dbReference type="ARBA" id="ARBA00022723"/>
    </source>
</evidence>
<dbReference type="GO" id="GO:0046872">
    <property type="term" value="F:metal ion binding"/>
    <property type="evidence" value="ECO:0007669"/>
    <property type="project" value="UniProtKB-KW"/>
</dbReference>
<evidence type="ECO:0000256" key="6">
    <source>
        <dbReference type="SAM" id="Phobius"/>
    </source>
</evidence>
<keyword evidence="5" id="KW-0411">Iron-sulfur</keyword>
<dbReference type="InterPro" id="IPR039650">
    <property type="entry name" value="HdrA-like"/>
</dbReference>
<dbReference type="AlphaFoldDB" id="A0A6G2DN90"/>
<proteinExistence type="predicted"/>
<keyword evidence="1" id="KW-0004">4Fe-4S</keyword>
<name>A0A6G2DN90_STREE</name>
<keyword evidence="2" id="KW-0479">Metal-binding</keyword>
<dbReference type="Gene3D" id="3.50.50.60">
    <property type="entry name" value="FAD/NAD(P)-binding domain"/>
    <property type="match status" value="1"/>
</dbReference>
<keyword evidence="6" id="KW-0812">Transmembrane</keyword>
<dbReference type="InterPro" id="IPR036188">
    <property type="entry name" value="FAD/NAD-bd_sf"/>
</dbReference>
<feature type="non-terminal residue" evidence="7">
    <location>
        <position position="120"/>
    </location>
</feature>
<feature type="transmembrane region" description="Helical" evidence="6">
    <location>
        <begin position="6"/>
        <end position="25"/>
    </location>
</feature>
<evidence type="ECO:0000313" key="7">
    <source>
        <dbReference type="EMBL" id="MTV91215.1"/>
    </source>
</evidence>
<comment type="caution">
    <text evidence="7">The sequence shown here is derived from an EMBL/GenBank/DDBJ whole genome shotgun (WGS) entry which is preliminary data.</text>
</comment>
<gene>
    <name evidence="7" type="ORF">GM544_12360</name>
</gene>
<dbReference type="PANTHER" id="PTHR43498">
    <property type="entry name" value="FERREDOXIN:COB-COM HETERODISULFIDE REDUCTASE SUBUNIT A"/>
    <property type="match status" value="1"/>
</dbReference>
<evidence type="ECO:0000256" key="5">
    <source>
        <dbReference type="ARBA" id="ARBA00023014"/>
    </source>
</evidence>
<sequence>MYDVVIIGAGSSGALAAIASGRLGLKTRLIEKGSRIGGVPINTLMGSFANLYFDDSGRVNASKIVGELIERIIKKGGTVFNSMEELMNVNDFYQITIPYQPEVYESVLTDMLIESKVDIL</sequence>
<reference evidence="7 8" key="1">
    <citation type="submission" date="2019-11" db="EMBL/GenBank/DDBJ databases">
        <title>Growth characteristics of pneumococcus vary with the chemical composition of the capsule and with environmental conditions.</title>
        <authorList>
            <person name="Tothpal A."/>
            <person name="Desobry K."/>
            <person name="Joshi S."/>
            <person name="Wyllie A.L."/>
            <person name="Weinberger D.M."/>
        </authorList>
    </citation>
    <scope>NUCLEOTIDE SEQUENCE [LARGE SCALE GENOMIC DNA]</scope>
    <source>
        <strain evidence="8">pnumococcus15C</strain>
    </source>
</reference>
<evidence type="ECO:0000256" key="3">
    <source>
        <dbReference type="ARBA" id="ARBA00023002"/>
    </source>
</evidence>
<accession>A0A6G2DN90</accession>
<dbReference type="RefSeq" id="WP_155473949.1">
    <property type="nucleotide sequence ID" value="NZ_WNIB01000270.1"/>
</dbReference>
<dbReference type="Proteomes" id="UP000476212">
    <property type="component" value="Unassembled WGS sequence"/>
</dbReference>
<protein>
    <submittedName>
        <fullName evidence="7">FAD-dependent oxidoreductase</fullName>
    </submittedName>
</protein>
<dbReference type="EMBL" id="WNIB01000270">
    <property type="protein sequence ID" value="MTV91215.1"/>
    <property type="molecule type" value="Genomic_DNA"/>
</dbReference>
<dbReference type="PANTHER" id="PTHR43498:SF1">
    <property type="entry name" value="COB--COM HETERODISULFIDE REDUCTASE IRON-SULFUR SUBUNIT A"/>
    <property type="match status" value="1"/>
</dbReference>
<evidence type="ECO:0000256" key="4">
    <source>
        <dbReference type="ARBA" id="ARBA00023004"/>
    </source>
</evidence>
<dbReference type="Pfam" id="PF12831">
    <property type="entry name" value="FAD_oxidored"/>
    <property type="match status" value="1"/>
</dbReference>
<organism evidence="7 8">
    <name type="scientific">Streptococcus pneumoniae</name>
    <dbReference type="NCBI Taxonomy" id="1313"/>
    <lineage>
        <taxon>Bacteria</taxon>
        <taxon>Bacillati</taxon>
        <taxon>Bacillota</taxon>
        <taxon>Bacilli</taxon>
        <taxon>Lactobacillales</taxon>
        <taxon>Streptococcaceae</taxon>
        <taxon>Streptococcus</taxon>
    </lineage>
</organism>
<keyword evidence="6" id="KW-1133">Transmembrane helix</keyword>
<evidence type="ECO:0000313" key="8">
    <source>
        <dbReference type="Proteomes" id="UP000476212"/>
    </source>
</evidence>
<keyword evidence="4" id="KW-0408">Iron</keyword>
<keyword evidence="6" id="KW-0472">Membrane</keyword>
<keyword evidence="3" id="KW-0560">Oxidoreductase</keyword>
<evidence type="ECO:0000256" key="1">
    <source>
        <dbReference type="ARBA" id="ARBA00022485"/>
    </source>
</evidence>
<dbReference type="GO" id="GO:0051539">
    <property type="term" value="F:4 iron, 4 sulfur cluster binding"/>
    <property type="evidence" value="ECO:0007669"/>
    <property type="project" value="UniProtKB-KW"/>
</dbReference>
<dbReference type="GO" id="GO:0016491">
    <property type="term" value="F:oxidoreductase activity"/>
    <property type="evidence" value="ECO:0007669"/>
    <property type="project" value="UniProtKB-KW"/>
</dbReference>